<proteinExistence type="predicted"/>
<dbReference type="AlphaFoldDB" id="A0A2N5TE29"/>
<protein>
    <submittedName>
        <fullName evidence="2">Uncharacterized protein</fullName>
    </submittedName>
</protein>
<reference evidence="2 3" key="1">
    <citation type="submission" date="2017-11" db="EMBL/GenBank/DDBJ databases">
        <title>De novo assembly and phasing of dikaryotic genomes from two isolates of Puccinia coronata f. sp. avenae, the causal agent of oat crown rust.</title>
        <authorList>
            <person name="Miller M.E."/>
            <person name="Zhang Y."/>
            <person name="Omidvar V."/>
            <person name="Sperschneider J."/>
            <person name="Schwessinger B."/>
            <person name="Raley C."/>
            <person name="Palmer J.M."/>
            <person name="Garnica D."/>
            <person name="Upadhyaya N."/>
            <person name="Rathjen J."/>
            <person name="Taylor J.M."/>
            <person name="Park R.F."/>
            <person name="Dodds P.N."/>
            <person name="Hirsch C.D."/>
            <person name="Kianian S.F."/>
            <person name="Figueroa M."/>
        </authorList>
    </citation>
    <scope>NUCLEOTIDE SEQUENCE [LARGE SCALE GENOMIC DNA]</scope>
    <source>
        <strain evidence="2">12SD80</strain>
    </source>
</reference>
<keyword evidence="1" id="KW-0732">Signal</keyword>
<feature type="chain" id="PRO_5014995608" evidence="1">
    <location>
        <begin position="22"/>
        <end position="162"/>
    </location>
</feature>
<evidence type="ECO:0000256" key="1">
    <source>
        <dbReference type="SAM" id="SignalP"/>
    </source>
</evidence>
<evidence type="ECO:0000313" key="2">
    <source>
        <dbReference type="EMBL" id="PLW23731.1"/>
    </source>
</evidence>
<dbReference type="EMBL" id="PGCI01000625">
    <property type="protein sequence ID" value="PLW23731.1"/>
    <property type="molecule type" value="Genomic_DNA"/>
</dbReference>
<comment type="caution">
    <text evidence="2">The sequence shown here is derived from an EMBL/GenBank/DDBJ whole genome shotgun (WGS) entry which is preliminary data.</text>
</comment>
<feature type="signal peptide" evidence="1">
    <location>
        <begin position="1"/>
        <end position="21"/>
    </location>
</feature>
<accession>A0A2N5TE29</accession>
<organism evidence="2 3">
    <name type="scientific">Puccinia coronata f. sp. avenae</name>
    <dbReference type="NCBI Taxonomy" id="200324"/>
    <lineage>
        <taxon>Eukaryota</taxon>
        <taxon>Fungi</taxon>
        <taxon>Dikarya</taxon>
        <taxon>Basidiomycota</taxon>
        <taxon>Pucciniomycotina</taxon>
        <taxon>Pucciniomycetes</taxon>
        <taxon>Pucciniales</taxon>
        <taxon>Pucciniaceae</taxon>
        <taxon>Puccinia</taxon>
    </lineage>
</organism>
<evidence type="ECO:0000313" key="3">
    <source>
        <dbReference type="Proteomes" id="UP000235392"/>
    </source>
</evidence>
<gene>
    <name evidence="2" type="ORF">PCASD_12611</name>
</gene>
<dbReference type="Proteomes" id="UP000235392">
    <property type="component" value="Unassembled WGS sequence"/>
</dbReference>
<name>A0A2N5TE29_9BASI</name>
<sequence length="162" mass="18200">MKINGITIITVFFSVMMTSLAERYTIIGDTSWKQGAFEPSGMYIWSKSKALQSDHKPENALTLQAGTSHTLTVYHDNPEPGHQGPTRNIIYIVNNGPNPVGYHILDEQNNRCLHRVIYCKDVHQLESALESPAAKVWVRDLTSAELEEQVQRATNLIKEAHA</sequence>